<dbReference type="OMA" id="FASYIYV"/>
<dbReference type="Ensembl" id="ENSEEET00000020939.2">
    <property type="protein sequence ID" value="ENSEEEP00000020709.2"/>
    <property type="gene ID" value="ENSEEEG00000010102.2"/>
</dbReference>
<reference evidence="4" key="5">
    <citation type="submission" date="2025-09" db="UniProtKB">
        <authorList>
            <consortium name="Ensembl"/>
        </authorList>
    </citation>
    <scope>IDENTIFICATION</scope>
</reference>
<reference evidence="5" key="1">
    <citation type="journal article" date="2014" name="Science">
        <title>Nonhuman genetics. Genomic basis for the convergent evolution of electric organs.</title>
        <authorList>
            <person name="Gallant J.R."/>
            <person name="Traeger L.L."/>
            <person name="Volkening J.D."/>
            <person name="Moffett H."/>
            <person name="Chen P.H."/>
            <person name="Novina C.D."/>
            <person name="Phillips G.N.Jr."/>
            <person name="Anand R."/>
            <person name="Wells G.B."/>
            <person name="Pinch M."/>
            <person name="Guth R."/>
            <person name="Unguez G.A."/>
            <person name="Albert J.S."/>
            <person name="Zakon H.H."/>
            <person name="Samanta M.P."/>
            <person name="Sussman M.R."/>
        </authorList>
    </citation>
    <scope>NUCLEOTIDE SEQUENCE [LARGE SCALE GENOMIC DNA]</scope>
</reference>
<protein>
    <recommendedName>
        <fullName evidence="3">RRM domain-containing protein</fullName>
    </recommendedName>
</protein>
<dbReference type="GO" id="GO:0034456">
    <property type="term" value="C:UTP-C complex"/>
    <property type="evidence" value="ECO:0007669"/>
    <property type="project" value="TreeGrafter"/>
</dbReference>
<feature type="domain" description="RRM" evidence="3">
    <location>
        <begin position="55"/>
        <end position="155"/>
    </location>
</feature>
<dbReference type="Gene3D" id="3.30.70.330">
    <property type="match status" value="1"/>
</dbReference>
<organism evidence="4 5">
    <name type="scientific">Electrophorus electricus</name>
    <name type="common">Electric eel</name>
    <name type="synonym">Gymnotus electricus</name>
    <dbReference type="NCBI Taxonomy" id="8005"/>
    <lineage>
        <taxon>Eukaryota</taxon>
        <taxon>Metazoa</taxon>
        <taxon>Chordata</taxon>
        <taxon>Craniata</taxon>
        <taxon>Vertebrata</taxon>
        <taxon>Euteleostomi</taxon>
        <taxon>Actinopterygii</taxon>
        <taxon>Neopterygii</taxon>
        <taxon>Teleostei</taxon>
        <taxon>Ostariophysi</taxon>
        <taxon>Gymnotiformes</taxon>
        <taxon>Gymnotoidei</taxon>
        <taxon>Gymnotidae</taxon>
        <taxon>Electrophorus</taxon>
    </lineage>
</organism>
<proteinExistence type="inferred from homology"/>
<dbReference type="PANTHER" id="PTHR13191">
    <property type="entry name" value="RIBOSOMAL RNA PROCESSING PROTEIN 7-RELATED"/>
    <property type="match status" value="1"/>
</dbReference>
<evidence type="ECO:0000313" key="5">
    <source>
        <dbReference type="Proteomes" id="UP000314983"/>
    </source>
</evidence>
<dbReference type="Pfam" id="PF12923">
    <property type="entry name" value="RRP7"/>
    <property type="match status" value="1"/>
</dbReference>
<name>A0A4W4F9C6_ELEEL</name>
<dbReference type="PANTHER" id="PTHR13191:SF0">
    <property type="entry name" value="RIBOSOMAL RNA-PROCESSING PROTEIN 7 HOMOLOG A-RELATED"/>
    <property type="match status" value="1"/>
</dbReference>
<dbReference type="SUPFAM" id="SSF54928">
    <property type="entry name" value="RNA-binding domain, RBD"/>
    <property type="match status" value="1"/>
</dbReference>
<dbReference type="Pfam" id="PF00076">
    <property type="entry name" value="RRM_1"/>
    <property type="match status" value="1"/>
</dbReference>
<dbReference type="GO" id="GO:0000028">
    <property type="term" value="P:ribosomal small subunit assembly"/>
    <property type="evidence" value="ECO:0007669"/>
    <property type="project" value="TreeGrafter"/>
</dbReference>
<dbReference type="Proteomes" id="UP000314983">
    <property type="component" value="Chromosome 4"/>
</dbReference>
<dbReference type="GO" id="GO:0006364">
    <property type="term" value="P:rRNA processing"/>
    <property type="evidence" value="ECO:0007669"/>
    <property type="project" value="TreeGrafter"/>
</dbReference>
<keyword evidence="5" id="KW-1185">Reference proteome</keyword>
<dbReference type="RefSeq" id="XP_035380777.1">
    <property type="nucleotide sequence ID" value="XM_035524884.1"/>
</dbReference>
<evidence type="ECO:0000259" key="3">
    <source>
        <dbReference type="PROSITE" id="PS50102"/>
    </source>
</evidence>
<reference evidence="4" key="4">
    <citation type="submission" date="2025-08" db="UniProtKB">
        <authorList>
            <consortium name="Ensembl"/>
        </authorList>
    </citation>
    <scope>IDENTIFICATION</scope>
</reference>
<dbReference type="GO" id="GO:0032545">
    <property type="term" value="C:CURI complex"/>
    <property type="evidence" value="ECO:0007669"/>
    <property type="project" value="TreeGrafter"/>
</dbReference>
<dbReference type="InterPro" id="IPR034890">
    <property type="entry name" value="Rrp7A_RRM"/>
</dbReference>
<dbReference type="InterPro" id="IPR035979">
    <property type="entry name" value="RBD_domain_sf"/>
</dbReference>
<reference evidence="4" key="3">
    <citation type="submission" date="2020-05" db="EMBL/GenBank/DDBJ databases">
        <title>Electrophorus electricus (electric eel) genome, fEleEle1, primary haplotype.</title>
        <authorList>
            <person name="Myers G."/>
            <person name="Meyer A."/>
            <person name="Fedrigo O."/>
            <person name="Formenti G."/>
            <person name="Rhie A."/>
            <person name="Tracey A."/>
            <person name="Sims Y."/>
            <person name="Jarvis E.D."/>
        </authorList>
    </citation>
    <scope>NUCLEOTIDE SEQUENCE [LARGE SCALE GENOMIC DNA]</scope>
</reference>
<dbReference type="GO" id="GO:0003723">
    <property type="term" value="F:RNA binding"/>
    <property type="evidence" value="ECO:0007669"/>
    <property type="project" value="UniProtKB-UniRule"/>
</dbReference>
<sequence>MAASTKSHASRARVIPGGFTVLSLKFQLSSVAHHQLCVKEHRVRAEKNVHRPLDRTLFVLNIPPYCAQSTVKELFSQFGPVESVELSEKPGSINPENANANLAQFFTPAEKRCFKVGYVVFKNTSSISAALVHPYESHLIVSTQERPVPTGMQKWIHDYTQSFVKPDILQKAVDDFMNQYDKRKEEEAQRLKKEAEQQQEDEEGWIKVTKGGRGAKTCPHTEAANERALQKENKKKKRKELLNFYSWQHRNTQREHIAELRKKFEDDKQRIALLRSQRKFRPY</sequence>
<dbReference type="InterPro" id="IPR024326">
    <property type="entry name" value="RRP7_C"/>
</dbReference>
<dbReference type="CDD" id="cd12951">
    <property type="entry name" value="RRP7_Rrp7A"/>
    <property type="match status" value="1"/>
</dbReference>
<keyword evidence="2" id="KW-0694">RNA-binding</keyword>
<dbReference type="GeneTree" id="ENSGT00390000018482"/>
<evidence type="ECO:0000256" key="1">
    <source>
        <dbReference type="ARBA" id="ARBA00006110"/>
    </source>
</evidence>
<reference evidence="5" key="2">
    <citation type="journal article" date="2017" name="Sci. Adv.">
        <title>A tail of two voltages: Proteomic comparison of the three electric organs of the electric eel.</title>
        <authorList>
            <person name="Traeger L.L."/>
            <person name="Sabat G."/>
            <person name="Barrett-Wilt G.A."/>
            <person name="Wells G.B."/>
            <person name="Sussman M.R."/>
        </authorList>
    </citation>
    <scope>NUCLEOTIDE SEQUENCE [LARGE SCALE GENOMIC DNA]</scope>
</reference>
<comment type="similarity">
    <text evidence="1">Belongs to the RRP7 family.</text>
</comment>
<dbReference type="STRING" id="8005.ENSEEEP00000020709"/>
<evidence type="ECO:0000256" key="2">
    <source>
        <dbReference type="PROSITE-ProRule" id="PRU00176"/>
    </source>
</evidence>
<dbReference type="Gene3D" id="6.10.250.1770">
    <property type="match status" value="1"/>
</dbReference>
<dbReference type="GeneID" id="113586142"/>
<evidence type="ECO:0000313" key="4">
    <source>
        <dbReference type="Ensembl" id="ENSEEEP00000020709.2"/>
    </source>
</evidence>
<dbReference type="PROSITE" id="PS50102">
    <property type="entry name" value="RRM"/>
    <property type="match status" value="1"/>
</dbReference>
<gene>
    <name evidence="4" type="primary">RRP7A</name>
</gene>
<dbReference type="InterPro" id="IPR012677">
    <property type="entry name" value="Nucleotide-bd_a/b_plait_sf"/>
</dbReference>
<dbReference type="InterPro" id="IPR040446">
    <property type="entry name" value="RRP7"/>
</dbReference>
<dbReference type="InterPro" id="IPR000504">
    <property type="entry name" value="RRM_dom"/>
</dbReference>
<dbReference type="CDD" id="cd12294">
    <property type="entry name" value="RRM_Rrp7A"/>
    <property type="match status" value="1"/>
</dbReference>
<dbReference type="AlphaFoldDB" id="A0A4W4F9C6"/>
<accession>A0A4W4F9C6</accession>